<dbReference type="AlphaFoldDB" id="R4XC81"/>
<evidence type="ECO:0000313" key="3">
    <source>
        <dbReference type="Proteomes" id="UP000013776"/>
    </source>
</evidence>
<dbReference type="SUPFAM" id="SSF54427">
    <property type="entry name" value="NTF2-like"/>
    <property type="match status" value="1"/>
</dbReference>
<reference evidence="2 3" key="1">
    <citation type="journal article" date="2013" name="MBio">
        <title>Genome sequencing of the plant pathogen Taphrina deformans, the causal agent of peach leaf curl.</title>
        <authorList>
            <person name="Cisse O.H."/>
            <person name="Almeida J.M.G.C.F."/>
            <person name="Fonseca A."/>
            <person name="Kumar A.A."/>
            <person name="Salojaervi J."/>
            <person name="Overmyer K."/>
            <person name="Hauser P.M."/>
            <person name="Pagni M."/>
        </authorList>
    </citation>
    <scope>NUCLEOTIDE SEQUENCE [LARGE SCALE GENOMIC DNA]</scope>
    <source>
        <strain evidence="3">PYCC 5710 / ATCC 11124 / CBS 356.35 / IMI 108563 / JCM 9778 / NBRC 8474</strain>
    </source>
</reference>
<feature type="compositionally biased region" description="Polar residues" evidence="1">
    <location>
        <begin position="338"/>
        <end position="349"/>
    </location>
</feature>
<feature type="compositionally biased region" description="Polar residues" evidence="1">
    <location>
        <begin position="557"/>
        <end position="574"/>
    </location>
</feature>
<protein>
    <submittedName>
        <fullName evidence="2">Uncharacterized protein</fullName>
    </submittedName>
</protein>
<feature type="region of interest" description="Disordered" evidence="1">
    <location>
        <begin position="307"/>
        <end position="493"/>
    </location>
</feature>
<feature type="region of interest" description="Disordered" evidence="1">
    <location>
        <begin position="172"/>
        <end position="195"/>
    </location>
</feature>
<feature type="compositionally biased region" description="Polar residues" evidence="1">
    <location>
        <begin position="508"/>
        <end position="522"/>
    </location>
</feature>
<dbReference type="Proteomes" id="UP000013776">
    <property type="component" value="Unassembled WGS sequence"/>
</dbReference>
<dbReference type="InterPro" id="IPR032710">
    <property type="entry name" value="NTF2-like_dom_sf"/>
</dbReference>
<dbReference type="EMBL" id="CAHR02000127">
    <property type="protein sequence ID" value="CCG83175.1"/>
    <property type="molecule type" value="Genomic_DNA"/>
</dbReference>
<gene>
    <name evidence="2" type="ORF">TAPDE_003355</name>
</gene>
<comment type="caution">
    <text evidence="2">The sequence shown here is derived from an EMBL/GenBank/DDBJ whole genome shotgun (WGS) entry which is preliminary data.</text>
</comment>
<accession>R4XC81</accession>
<feature type="compositionally biased region" description="Low complexity" evidence="1">
    <location>
        <begin position="353"/>
        <end position="364"/>
    </location>
</feature>
<feature type="compositionally biased region" description="Polar residues" evidence="1">
    <location>
        <begin position="180"/>
        <end position="192"/>
    </location>
</feature>
<keyword evidence="3" id="KW-1185">Reference proteome</keyword>
<dbReference type="eggNOG" id="ENOG502RU2N">
    <property type="taxonomic scope" value="Eukaryota"/>
</dbReference>
<feature type="compositionally biased region" description="Basic and acidic residues" evidence="1">
    <location>
        <begin position="374"/>
        <end position="389"/>
    </location>
</feature>
<sequence length="609" mass="69085">MPNLAQTWTDFLRSPNVDSLSDDATLTVRFLFVDLLVLTIQYITSCKQFSGAREIVKQLSINSEGLKSLRDEVTCTHEAANSLVSEVAASFIFDFDGRMNPFLPGLEDNMYSGKRVEVPLVYSVTFASHKIRAIRVFWDQATVLKQIDVIGTRGRGWPVYDGAEQSRLLKAGFKPEPFTQPAQNTSRPTTGTYDPHASLHLFEQQPEDPRSDYGPQDYQRRVKAEPSNYEELFVNEQTARPDELTQRLGVGKQRQVTLNQSQFDKTEDDIRNMRLNESIGHAGRTSHFEFGTPDARSSDFQKNEIPLHHKAGMQDHNRTTEESDESSMRAQPRPEGQTHFQLGTDSPSPALQRGGNNNNNNNRGPPQASFDAFSDQKPEHNVHGREYNMARRPPPQSQFDFMSGDNEAAPLPASRAASHNYSKAQKEPEETGNIHNREFNMSRRPPPQAQYDFVEDSAAQTKKSEEFSQERFTPRENAGSDNIHGREYNMSRRPPPQAQYNFMEESSVRPQENFGRSSQRNFTPVEEPKTDNIHGREYNMSRRPPPQAQYDFMGDTSAKQDTNFGRTSQRNFSPSYDFGDDASDQTNIHGRTHNMGRQGPPAPQSNFFG</sequence>
<organism evidence="2 3">
    <name type="scientific">Taphrina deformans (strain PYCC 5710 / ATCC 11124 / CBS 356.35 / IMI 108563 / JCM 9778 / NBRC 8474)</name>
    <name type="common">Peach leaf curl fungus</name>
    <name type="synonym">Lalaria deformans</name>
    <dbReference type="NCBI Taxonomy" id="1097556"/>
    <lineage>
        <taxon>Eukaryota</taxon>
        <taxon>Fungi</taxon>
        <taxon>Dikarya</taxon>
        <taxon>Ascomycota</taxon>
        <taxon>Taphrinomycotina</taxon>
        <taxon>Taphrinomycetes</taxon>
        <taxon>Taphrinales</taxon>
        <taxon>Taphrinaceae</taxon>
        <taxon>Taphrina</taxon>
    </lineage>
</organism>
<feature type="compositionally biased region" description="Basic and acidic residues" evidence="1">
    <location>
        <begin position="462"/>
        <end position="474"/>
    </location>
</feature>
<proteinExistence type="predicted"/>
<dbReference type="VEuPathDB" id="FungiDB:TAPDE_003355"/>
<dbReference type="OrthoDB" id="5440at2759"/>
<feature type="region of interest" description="Disordered" evidence="1">
    <location>
        <begin position="506"/>
        <end position="609"/>
    </location>
</feature>
<evidence type="ECO:0000256" key="1">
    <source>
        <dbReference type="SAM" id="MobiDB-lite"/>
    </source>
</evidence>
<feature type="compositionally biased region" description="Basic and acidic residues" evidence="1">
    <location>
        <begin position="526"/>
        <end position="540"/>
    </location>
</feature>
<feature type="compositionally biased region" description="Basic and acidic residues" evidence="1">
    <location>
        <begin position="307"/>
        <end position="321"/>
    </location>
</feature>
<dbReference type="Gene3D" id="3.10.450.50">
    <property type="match status" value="1"/>
</dbReference>
<name>R4XC81_TAPDE</name>
<evidence type="ECO:0000313" key="2">
    <source>
        <dbReference type="EMBL" id="CCG83175.1"/>
    </source>
</evidence>
<dbReference type="STRING" id="1097556.R4XC81"/>